<organism evidence="1 2">
    <name type="scientific">Pistacia atlantica</name>
    <dbReference type="NCBI Taxonomy" id="434234"/>
    <lineage>
        <taxon>Eukaryota</taxon>
        <taxon>Viridiplantae</taxon>
        <taxon>Streptophyta</taxon>
        <taxon>Embryophyta</taxon>
        <taxon>Tracheophyta</taxon>
        <taxon>Spermatophyta</taxon>
        <taxon>Magnoliopsida</taxon>
        <taxon>eudicotyledons</taxon>
        <taxon>Gunneridae</taxon>
        <taxon>Pentapetalae</taxon>
        <taxon>rosids</taxon>
        <taxon>malvids</taxon>
        <taxon>Sapindales</taxon>
        <taxon>Anacardiaceae</taxon>
        <taxon>Pistacia</taxon>
    </lineage>
</organism>
<accession>A0ACC1AKP7</accession>
<keyword evidence="2" id="KW-1185">Reference proteome</keyword>
<reference evidence="2" key="1">
    <citation type="journal article" date="2023" name="G3 (Bethesda)">
        <title>Genome assembly and association tests identify interacting loci associated with vigor, precocity, and sex in interspecific pistachio rootstocks.</title>
        <authorList>
            <person name="Palmer W."/>
            <person name="Jacygrad E."/>
            <person name="Sagayaradj S."/>
            <person name="Cavanaugh K."/>
            <person name="Han R."/>
            <person name="Bertier L."/>
            <person name="Beede B."/>
            <person name="Kafkas S."/>
            <person name="Golino D."/>
            <person name="Preece J."/>
            <person name="Michelmore R."/>
        </authorList>
    </citation>
    <scope>NUCLEOTIDE SEQUENCE [LARGE SCALE GENOMIC DNA]</scope>
</reference>
<dbReference type="Proteomes" id="UP001164250">
    <property type="component" value="Chromosome 10"/>
</dbReference>
<gene>
    <name evidence="1" type="ORF">Patl1_07539</name>
</gene>
<evidence type="ECO:0000313" key="1">
    <source>
        <dbReference type="EMBL" id="KAJ0087264.1"/>
    </source>
</evidence>
<sequence length="46" mass="5007">MLGRVVDALGVPIDGIGALSDHERRRVSESPRIIERKSCTSLCKQG</sequence>
<comment type="caution">
    <text evidence="1">The sequence shown here is derived from an EMBL/GenBank/DDBJ whole genome shotgun (WGS) entry which is preliminary data.</text>
</comment>
<dbReference type="EMBL" id="CM047906">
    <property type="protein sequence ID" value="KAJ0087264.1"/>
    <property type="molecule type" value="Genomic_DNA"/>
</dbReference>
<protein>
    <submittedName>
        <fullName evidence="1">Uncharacterized protein</fullName>
    </submittedName>
</protein>
<proteinExistence type="predicted"/>
<name>A0ACC1AKP7_9ROSI</name>
<evidence type="ECO:0000313" key="2">
    <source>
        <dbReference type="Proteomes" id="UP001164250"/>
    </source>
</evidence>